<proteinExistence type="predicted"/>
<sequence length="86" mass="8641">MTSPQGAATYGQATRGGCLRCTCIGGGRQQPARKGLPPAASPAASRGGGVSRRGGRPLAGRLSAVKDSHRLRRGSDNGGAVRVKEG</sequence>
<dbReference type="EMBL" id="AMZH03028889">
    <property type="protein sequence ID" value="RRT33484.1"/>
    <property type="molecule type" value="Genomic_DNA"/>
</dbReference>
<gene>
    <name evidence="2" type="ORF">B296_00032470</name>
</gene>
<protein>
    <submittedName>
        <fullName evidence="2">Uncharacterized protein</fullName>
    </submittedName>
</protein>
<dbReference type="AlphaFoldDB" id="A0A426X1Y3"/>
<organism evidence="2 3">
    <name type="scientific">Ensete ventricosum</name>
    <name type="common">Abyssinian banana</name>
    <name type="synonym">Musa ensete</name>
    <dbReference type="NCBI Taxonomy" id="4639"/>
    <lineage>
        <taxon>Eukaryota</taxon>
        <taxon>Viridiplantae</taxon>
        <taxon>Streptophyta</taxon>
        <taxon>Embryophyta</taxon>
        <taxon>Tracheophyta</taxon>
        <taxon>Spermatophyta</taxon>
        <taxon>Magnoliopsida</taxon>
        <taxon>Liliopsida</taxon>
        <taxon>Zingiberales</taxon>
        <taxon>Musaceae</taxon>
        <taxon>Ensete</taxon>
    </lineage>
</organism>
<comment type="caution">
    <text evidence="2">The sequence shown here is derived from an EMBL/GenBank/DDBJ whole genome shotgun (WGS) entry which is preliminary data.</text>
</comment>
<evidence type="ECO:0000313" key="2">
    <source>
        <dbReference type="EMBL" id="RRT33484.1"/>
    </source>
</evidence>
<dbReference type="Proteomes" id="UP000287651">
    <property type="component" value="Unassembled WGS sequence"/>
</dbReference>
<evidence type="ECO:0000256" key="1">
    <source>
        <dbReference type="SAM" id="MobiDB-lite"/>
    </source>
</evidence>
<evidence type="ECO:0000313" key="3">
    <source>
        <dbReference type="Proteomes" id="UP000287651"/>
    </source>
</evidence>
<reference evidence="2 3" key="1">
    <citation type="journal article" date="2014" name="Agronomy (Basel)">
        <title>A Draft Genome Sequence for Ensete ventricosum, the Drought-Tolerant Tree Against Hunger.</title>
        <authorList>
            <person name="Harrison J."/>
            <person name="Moore K.A."/>
            <person name="Paszkiewicz K."/>
            <person name="Jones T."/>
            <person name="Grant M."/>
            <person name="Ambacheew D."/>
            <person name="Muzemil S."/>
            <person name="Studholme D.J."/>
        </authorList>
    </citation>
    <scope>NUCLEOTIDE SEQUENCE [LARGE SCALE GENOMIC DNA]</scope>
</reference>
<accession>A0A426X1Y3</accession>
<name>A0A426X1Y3_ENSVE</name>
<feature type="region of interest" description="Disordered" evidence="1">
    <location>
        <begin position="27"/>
        <end position="86"/>
    </location>
</feature>